<dbReference type="RefSeq" id="WP_210090112.1">
    <property type="nucleotide sequence ID" value="NZ_JAGGKG010000016.1"/>
</dbReference>
<organism evidence="6 7">
    <name type="scientific">Paenibacillus turicensis</name>
    <dbReference type="NCBI Taxonomy" id="160487"/>
    <lineage>
        <taxon>Bacteria</taxon>
        <taxon>Bacillati</taxon>
        <taxon>Bacillota</taxon>
        <taxon>Bacilli</taxon>
        <taxon>Bacillales</taxon>
        <taxon>Paenibacillaceae</taxon>
        <taxon>Paenibacillus</taxon>
    </lineage>
</organism>
<comment type="similarity">
    <text evidence="2">Belongs to the methyl-accepting chemotaxis (MCP) protein family.</text>
</comment>
<evidence type="ECO:0000313" key="7">
    <source>
        <dbReference type="Proteomes" id="UP001519272"/>
    </source>
</evidence>
<feature type="transmembrane region" description="Helical" evidence="4">
    <location>
        <begin position="65"/>
        <end position="83"/>
    </location>
</feature>
<accession>A0ABS4FVC7</accession>
<dbReference type="Proteomes" id="UP001519272">
    <property type="component" value="Unassembled WGS sequence"/>
</dbReference>
<dbReference type="Pfam" id="PF00015">
    <property type="entry name" value="MCPsignal"/>
    <property type="match status" value="1"/>
</dbReference>
<dbReference type="InterPro" id="IPR004089">
    <property type="entry name" value="MCPsignal_dom"/>
</dbReference>
<feature type="transmembrane region" description="Helical" evidence="4">
    <location>
        <begin position="13"/>
        <end position="32"/>
    </location>
</feature>
<dbReference type="SMART" id="SM00283">
    <property type="entry name" value="MA"/>
    <property type="match status" value="1"/>
</dbReference>
<evidence type="ECO:0000256" key="4">
    <source>
        <dbReference type="SAM" id="Phobius"/>
    </source>
</evidence>
<dbReference type="PRINTS" id="PR00260">
    <property type="entry name" value="CHEMTRNSDUCR"/>
</dbReference>
<feature type="transmembrane region" description="Helical" evidence="4">
    <location>
        <begin position="113"/>
        <end position="132"/>
    </location>
</feature>
<evidence type="ECO:0000256" key="2">
    <source>
        <dbReference type="ARBA" id="ARBA00029447"/>
    </source>
</evidence>
<dbReference type="Gene3D" id="1.10.287.950">
    <property type="entry name" value="Methyl-accepting chemotaxis protein"/>
    <property type="match status" value="1"/>
</dbReference>
<keyword evidence="4" id="KW-1133">Transmembrane helix</keyword>
<evidence type="ECO:0000313" key="6">
    <source>
        <dbReference type="EMBL" id="MBP1906514.1"/>
    </source>
</evidence>
<feature type="domain" description="Methyl-accepting transducer" evidence="5">
    <location>
        <begin position="208"/>
        <end position="448"/>
    </location>
</feature>
<keyword evidence="4" id="KW-0472">Membrane</keyword>
<dbReference type="InterPro" id="IPR004090">
    <property type="entry name" value="Chemotax_Me-accpt_rcpt"/>
</dbReference>
<feature type="transmembrane region" description="Helical" evidence="4">
    <location>
        <begin position="38"/>
        <end position="58"/>
    </location>
</feature>
<evidence type="ECO:0000256" key="3">
    <source>
        <dbReference type="PROSITE-ProRule" id="PRU00284"/>
    </source>
</evidence>
<dbReference type="PANTHER" id="PTHR32089:SF112">
    <property type="entry name" value="LYSOZYME-LIKE PROTEIN-RELATED"/>
    <property type="match status" value="1"/>
</dbReference>
<proteinExistence type="inferred from homology"/>
<dbReference type="PANTHER" id="PTHR32089">
    <property type="entry name" value="METHYL-ACCEPTING CHEMOTAXIS PROTEIN MCPB"/>
    <property type="match status" value="1"/>
</dbReference>
<keyword evidence="4" id="KW-0812">Transmembrane</keyword>
<gene>
    <name evidence="6" type="ORF">J2Z32_003176</name>
</gene>
<keyword evidence="1 3" id="KW-0807">Transducer</keyword>
<sequence length="488" mass="54117">MDNMKILQTRNKLFVKIIWIMAILGVVTDIMVGVDSSMLMTLSIVSVICCSIATYMTYANRGTKYVMFVIPLIVAALTFLLIFQDPEPIIGTYLLVYLNLGLMTLYSNYKPIVFAGILGIATTLYFYFTPFYHDKMFTREPLSYLLLFLCFTTVALAFAARFSEKLQKAVLEKQRDTEQAKAESDAVLTKLQSSIDVLTNLSAGLRDNVTVTGTISKEITLAFSEVSSSMEKQTHNLQDINASVHTVNDVIQQSVDSSVQLHELSDTMLGNTHNVKGEIKTFAQQIQGLKQTITSMVHQMDQLNEQSQQISTIVQTIYTISMQTNLLAMNAAIEAAHAGEHGKGFTVVADEIRKLAEHSRASTEEINSILEDVMGRIVNVSEEVAVGHEAIIASESKFGEITQFVNTVAAESENISEHSDQADAQMTQIKQKYNNIVEHIQSIAEGTENNMSTTEEILASIEAQDGKIAEIVKLYQDLDELISTLSKE</sequence>
<dbReference type="SUPFAM" id="SSF58104">
    <property type="entry name" value="Methyl-accepting chemotaxis protein (MCP) signaling domain"/>
    <property type="match status" value="1"/>
</dbReference>
<name>A0ABS4FVC7_9BACL</name>
<comment type="caution">
    <text evidence="6">The sequence shown here is derived from an EMBL/GenBank/DDBJ whole genome shotgun (WGS) entry which is preliminary data.</text>
</comment>
<keyword evidence="7" id="KW-1185">Reference proteome</keyword>
<reference evidence="6 7" key="1">
    <citation type="submission" date="2021-03" db="EMBL/GenBank/DDBJ databases">
        <title>Genomic Encyclopedia of Type Strains, Phase IV (KMG-IV): sequencing the most valuable type-strain genomes for metagenomic binning, comparative biology and taxonomic classification.</title>
        <authorList>
            <person name="Goeker M."/>
        </authorList>
    </citation>
    <scope>NUCLEOTIDE SEQUENCE [LARGE SCALE GENOMIC DNA]</scope>
    <source>
        <strain evidence="6 7">DSM 14349</strain>
    </source>
</reference>
<evidence type="ECO:0000256" key="1">
    <source>
        <dbReference type="ARBA" id="ARBA00023224"/>
    </source>
</evidence>
<dbReference type="EMBL" id="JAGGKG010000016">
    <property type="protein sequence ID" value="MBP1906514.1"/>
    <property type="molecule type" value="Genomic_DNA"/>
</dbReference>
<feature type="transmembrane region" description="Helical" evidence="4">
    <location>
        <begin position="144"/>
        <end position="163"/>
    </location>
</feature>
<evidence type="ECO:0000259" key="5">
    <source>
        <dbReference type="PROSITE" id="PS50111"/>
    </source>
</evidence>
<protein>
    <submittedName>
        <fullName evidence="6">Methyl-accepting chemotaxis protein</fullName>
    </submittedName>
</protein>
<dbReference type="PROSITE" id="PS50111">
    <property type="entry name" value="CHEMOTAXIS_TRANSDUC_2"/>
    <property type="match status" value="1"/>
</dbReference>